<comment type="caution">
    <text evidence="1">The sequence shown here is derived from an EMBL/GenBank/DDBJ whole genome shotgun (WGS) entry which is preliminary data.</text>
</comment>
<evidence type="ECO:0000313" key="1">
    <source>
        <dbReference type="EMBL" id="MTD33586.1"/>
    </source>
</evidence>
<sequence>MIAPLRKKSHIFLLAWLSAAVLASAIWGVLEYRRLQGEFERSARLAHGMVARKLDQNESVLSAIDAFQSSRPDLNLGALRTFSRQMIAHYPQLYTVEFFQHVTRQSR</sequence>
<protein>
    <submittedName>
        <fullName evidence="1">Uncharacterized protein</fullName>
    </submittedName>
</protein>
<proteinExistence type="predicted"/>
<reference evidence="1 2" key="1">
    <citation type="submission" date="2019-11" db="EMBL/GenBank/DDBJ databases">
        <title>Draft genome sequence of Paludibacterium sp. dN18-1.</title>
        <authorList>
            <person name="Im W.-T."/>
        </authorList>
    </citation>
    <scope>NUCLEOTIDE SEQUENCE [LARGE SCALE GENOMIC DNA]</scope>
    <source>
        <strain evidence="2">dN 18-1</strain>
    </source>
</reference>
<dbReference type="EMBL" id="WLYX01000001">
    <property type="protein sequence ID" value="MTD33586.1"/>
    <property type="molecule type" value="Genomic_DNA"/>
</dbReference>
<gene>
    <name evidence="1" type="ORF">GKE73_12710</name>
</gene>
<accession>A0A844GAU4</accession>
<evidence type="ECO:0000313" key="2">
    <source>
        <dbReference type="Proteomes" id="UP000446658"/>
    </source>
</evidence>
<dbReference type="RefSeq" id="WP_230370629.1">
    <property type="nucleotide sequence ID" value="NZ_WLYX01000001.1"/>
</dbReference>
<dbReference type="AlphaFoldDB" id="A0A844GAU4"/>
<dbReference type="Proteomes" id="UP000446658">
    <property type="component" value="Unassembled WGS sequence"/>
</dbReference>
<keyword evidence="2" id="KW-1185">Reference proteome</keyword>
<name>A0A844GAU4_9NEIS</name>
<organism evidence="1 2">
    <name type="scientific">Paludibacterium denitrificans</name>
    <dbReference type="NCBI Taxonomy" id="2675226"/>
    <lineage>
        <taxon>Bacteria</taxon>
        <taxon>Pseudomonadati</taxon>
        <taxon>Pseudomonadota</taxon>
        <taxon>Betaproteobacteria</taxon>
        <taxon>Neisseriales</taxon>
        <taxon>Chromobacteriaceae</taxon>
        <taxon>Paludibacterium</taxon>
    </lineage>
</organism>